<accession>A0A644Z2H1</accession>
<dbReference type="AlphaFoldDB" id="A0A644Z2H1"/>
<organism evidence="1">
    <name type="scientific">bioreactor metagenome</name>
    <dbReference type="NCBI Taxonomy" id="1076179"/>
    <lineage>
        <taxon>unclassified sequences</taxon>
        <taxon>metagenomes</taxon>
        <taxon>ecological metagenomes</taxon>
    </lineage>
</organism>
<dbReference type="EMBL" id="VSSQ01006986">
    <property type="protein sequence ID" value="MPM34478.1"/>
    <property type="molecule type" value="Genomic_DNA"/>
</dbReference>
<gene>
    <name evidence="1" type="ORF">SDC9_81061</name>
</gene>
<proteinExistence type="predicted"/>
<sequence>MFFSAGLIDFLPVIGRDVEVLSTVRCNVGVAVALKVRIVNAVCPIENDGGSA</sequence>
<name>A0A644Z2H1_9ZZZZ</name>
<evidence type="ECO:0000313" key="1">
    <source>
        <dbReference type="EMBL" id="MPM34478.1"/>
    </source>
</evidence>
<comment type="caution">
    <text evidence="1">The sequence shown here is derived from an EMBL/GenBank/DDBJ whole genome shotgun (WGS) entry which is preliminary data.</text>
</comment>
<reference evidence="1" key="1">
    <citation type="submission" date="2019-08" db="EMBL/GenBank/DDBJ databases">
        <authorList>
            <person name="Kucharzyk K."/>
            <person name="Murdoch R.W."/>
            <person name="Higgins S."/>
            <person name="Loffler F."/>
        </authorList>
    </citation>
    <scope>NUCLEOTIDE SEQUENCE</scope>
</reference>
<protein>
    <submittedName>
        <fullName evidence="1">Uncharacterized protein</fullName>
    </submittedName>
</protein>